<organism evidence="6 7">
    <name type="scientific">Longibacter salinarum</name>
    <dbReference type="NCBI Taxonomy" id="1850348"/>
    <lineage>
        <taxon>Bacteria</taxon>
        <taxon>Pseudomonadati</taxon>
        <taxon>Rhodothermota</taxon>
        <taxon>Rhodothermia</taxon>
        <taxon>Rhodothermales</taxon>
        <taxon>Salisaetaceae</taxon>
        <taxon>Longibacter</taxon>
    </lineage>
</organism>
<keyword evidence="3 6" id="KW-0808">Transferase</keyword>
<dbReference type="InterPro" id="IPR015424">
    <property type="entry name" value="PyrdxlP-dep_Trfase"/>
</dbReference>
<accession>A0A2A8D1I5</accession>
<dbReference type="InterPro" id="IPR015422">
    <property type="entry name" value="PyrdxlP-dep_Trfase_small"/>
</dbReference>
<dbReference type="Pfam" id="PF00202">
    <property type="entry name" value="Aminotran_3"/>
    <property type="match status" value="1"/>
</dbReference>
<protein>
    <submittedName>
        <fullName evidence="6">Acetylornithine aminotransferase</fullName>
    </submittedName>
</protein>
<dbReference type="CDD" id="cd00610">
    <property type="entry name" value="OAT_like"/>
    <property type="match status" value="1"/>
</dbReference>
<evidence type="ECO:0000256" key="5">
    <source>
        <dbReference type="RuleBase" id="RU003560"/>
    </source>
</evidence>
<keyword evidence="4 5" id="KW-0663">Pyridoxal phosphate</keyword>
<dbReference type="PANTHER" id="PTHR11986:SF79">
    <property type="entry name" value="ACETYLORNITHINE AMINOTRANSFERASE, MITOCHONDRIAL"/>
    <property type="match status" value="1"/>
</dbReference>
<evidence type="ECO:0000256" key="2">
    <source>
        <dbReference type="ARBA" id="ARBA00022576"/>
    </source>
</evidence>
<evidence type="ECO:0000256" key="1">
    <source>
        <dbReference type="ARBA" id="ARBA00001933"/>
    </source>
</evidence>
<name>A0A2A8D1I5_9BACT</name>
<keyword evidence="7" id="KW-1185">Reference proteome</keyword>
<dbReference type="InterPro" id="IPR015421">
    <property type="entry name" value="PyrdxlP-dep_Trfase_major"/>
</dbReference>
<dbReference type="GO" id="GO:0030170">
    <property type="term" value="F:pyridoxal phosphate binding"/>
    <property type="evidence" value="ECO:0007669"/>
    <property type="project" value="InterPro"/>
</dbReference>
<dbReference type="OrthoDB" id="9801052at2"/>
<dbReference type="Gene3D" id="3.90.1150.10">
    <property type="entry name" value="Aspartate Aminotransferase, domain 1"/>
    <property type="match status" value="1"/>
</dbReference>
<dbReference type="PROSITE" id="PS00600">
    <property type="entry name" value="AA_TRANSFER_CLASS_3"/>
    <property type="match status" value="1"/>
</dbReference>
<dbReference type="PANTHER" id="PTHR11986">
    <property type="entry name" value="AMINOTRANSFERASE CLASS III"/>
    <property type="match status" value="1"/>
</dbReference>
<proteinExistence type="inferred from homology"/>
<keyword evidence="2 6" id="KW-0032">Aminotransferase</keyword>
<dbReference type="Proteomes" id="UP000220102">
    <property type="component" value="Unassembled WGS sequence"/>
</dbReference>
<dbReference type="Gene3D" id="3.40.640.10">
    <property type="entry name" value="Type I PLP-dependent aspartate aminotransferase-like (Major domain)"/>
    <property type="match status" value="1"/>
</dbReference>
<dbReference type="InterPro" id="IPR049704">
    <property type="entry name" value="Aminotrans_3_PPA_site"/>
</dbReference>
<dbReference type="AlphaFoldDB" id="A0A2A8D1I5"/>
<comment type="similarity">
    <text evidence="5">Belongs to the class-III pyridoxal-phosphate-dependent aminotransferase family.</text>
</comment>
<dbReference type="InterPro" id="IPR050103">
    <property type="entry name" value="Class-III_PLP-dep_AT"/>
</dbReference>
<evidence type="ECO:0000313" key="7">
    <source>
        <dbReference type="Proteomes" id="UP000220102"/>
    </source>
</evidence>
<comment type="caution">
    <text evidence="6">The sequence shown here is derived from an EMBL/GenBank/DDBJ whole genome shotgun (WGS) entry which is preliminary data.</text>
</comment>
<dbReference type="PIRSF" id="PIRSF000521">
    <property type="entry name" value="Transaminase_4ab_Lys_Orn"/>
    <property type="match status" value="1"/>
</dbReference>
<evidence type="ECO:0000256" key="3">
    <source>
        <dbReference type="ARBA" id="ARBA00022679"/>
    </source>
</evidence>
<dbReference type="InterPro" id="IPR005814">
    <property type="entry name" value="Aminotrans_3"/>
</dbReference>
<dbReference type="SUPFAM" id="SSF53383">
    <property type="entry name" value="PLP-dependent transferases"/>
    <property type="match status" value="1"/>
</dbReference>
<evidence type="ECO:0000313" key="6">
    <source>
        <dbReference type="EMBL" id="PEN14673.1"/>
    </source>
</evidence>
<dbReference type="GO" id="GO:0042802">
    <property type="term" value="F:identical protein binding"/>
    <property type="evidence" value="ECO:0007669"/>
    <property type="project" value="TreeGrafter"/>
</dbReference>
<sequence>MTTDETIAVEQALEIPTYSKMPMALVRGDGSYVYDTEGNAYLDFYGGHCVCILGHCPPRVVKAIQKQAGELLFYSNVAHSPIRAAAAQSVVELAPDGLGNVFFANSGSEANETALKLARKYTGRSGAVAISGGFHGRTLGALATTHKSMYREPYLDVLPETHFAPYGDIDAIADLLASGEIAAVILEAIQSIAGMRMASTSFMQELRELCTEHGTMLILDEVQTGVGRTGTFSISEHYGITPDLITMAKSLGAGVPVSAVLVHDDIAETVESGDQGSTFGGGMLAMAAVKATLDQIVDERLMSRAEEIHSRLADALGSSVAELRGKGCLIGLKLDQPVAPVIEALRDHGVLVGGSVDPHVMRLMPPLTTTDAEIEVFASALTAALDTVADLEVA</sequence>
<dbReference type="EMBL" id="PDEQ01000002">
    <property type="protein sequence ID" value="PEN14673.1"/>
    <property type="molecule type" value="Genomic_DNA"/>
</dbReference>
<comment type="cofactor">
    <cofactor evidence="1">
        <name>pyridoxal 5'-phosphate</name>
        <dbReference type="ChEBI" id="CHEBI:597326"/>
    </cofactor>
</comment>
<gene>
    <name evidence="6" type="ORF">CRI94_05150</name>
</gene>
<dbReference type="FunFam" id="3.40.640.10:FF:000004">
    <property type="entry name" value="Acetylornithine aminotransferase"/>
    <property type="match status" value="1"/>
</dbReference>
<dbReference type="GO" id="GO:0008483">
    <property type="term" value="F:transaminase activity"/>
    <property type="evidence" value="ECO:0007669"/>
    <property type="project" value="UniProtKB-KW"/>
</dbReference>
<evidence type="ECO:0000256" key="4">
    <source>
        <dbReference type="ARBA" id="ARBA00022898"/>
    </source>
</evidence>
<dbReference type="RefSeq" id="WP_098074844.1">
    <property type="nucleotide sequence ID" value="NZ_PDEQ01000002.1"/>
</dbReference>
<reference evidence="6 7" key="1">
    <citation type="submission" date="2017-10" db="EMBL/GenBank/DDBJ databases">
        <title>Draft genome of Longibacter Salinarum.</title>
        <authorList>
            <person name="Goh K.M."/>
            <person name="Shamsir M.S."/>
            <person name="Lim S.W."/>
        </authorList>
    </citation>
    <scope>NUCLEOTIDE SEQUENCE [LARGE SCALE GENOMIC DNA]</scope>
    <source>
        <strain evidence="6 7">KCTC 52045</strain>
    </source>
</reference>